<reference evidence="1 2" key="1">
    <citation type="submission" date="2019-02" db="EMBL/GenBank/DDBJ databases">
        <title>Deep-cultivation of Planctomycetes and their phenomic and genomic characterization uncovers novel biology.</title>
        <authorList>
            <person name="Wiegand S."/>
            <person name="Jogler M."/>
            <person name="Boedeker C."/>
            <person name="Pinto D."/>
            <person name="Vollmers J."/>
            <person name="Rivas-Marin E."/>
            <person name="Kohn T."/>
            <person name="Peeters S.H."/>
            <person name="Heuer A."/>
            <person name="Rast P."/>
            <person name="Oberbeckmann S."/>
            <person name="Bunk B."/>
            <person name="Jeske O."/>
            <person name="Meyerdierks A."/>
            <person name="Storesund J.E."/>
            <person name="Kallscheuer N."/>
            <person name="Luecker S."/>
            <person name="Lage O.M."/>
            <person name="Pohl T."/>
            <person name="Merkel B.J."/>
            <person name="Hornburger P."/>
            <person name="Mueller R.-W."/>
            <person name="Bruemmer F."/>
            <person name="Labrenz M."/>
            <person name="Spormann A.M."/>
            <person name="Op Den Camp H."/>
            <person name="Overmann J."/>
            <person name="Amann R."/>
            <person name="Jetten M.S.M."/>
            <person name="Mascher T."/>
            <person name="Medema M.H."/>
            <person name="Devos D.P."/>
            <person name="Kaster A.-K."/>
            <person name="Ovreas L."/>
            <person name="Rohde M."/>
            <person name="Galperin M.Y."/>
            <person name="Jogler C."/>
        </authorList>
    </citation>
    <scope>NUCLEOTIDE SEQUENCE [LARGE SCALE GENOMIC DNA]</scope>
    <source>
        <strain evidence="1 2">Pla111</strain>
    </source>
</reference>
<evidence type="ECO:0000313" key="1">
    <source>
        <dbReference type="EMBL" id="TWT48491.1"/>
    </source>
</evidence>
<sequence>MTVGALVLASNAPALAGSQQSDDPLARRIDVVWRDVPLSQAAHRLAQVVEVTAFIDRRLDPHARVTLRANGVSARDAFLQLAQQVEAVIVDRAELVYLGPSEGAATLVAAPPLGSAPRATQRLLKRKKKIVWNRLAMPREIIEQALAEERITIENANLVPHDLWDAGTLPTAPVADQLSVLLTGFGLTWHADPQRTGVVVLELSNATAQPIAPRLTPRETPPAGVPSAVAVEQQRYTLRVQEQPLEAVLGQIAERSGMELRITPGAAPIAAQRTSFSVREASLDELLEAAAASAGLVVRRIESIIEVTTVR</sequence>
<dbReference type="AlphaFoldDB" id="A0A5C5WEJ3"/>
<comment type="caution">
    <text evidence="1">The sequence shown here is derived from an EMBL/GenBank/DDBJ whole genome shotgun (WGS) entry which is preliminary data.</text>
</comment>
<proteinExistence type="predicted"/>
<protein>
    <recommendedName>
        <fullName evidence="3">Secretin/TonB short N-terminal domain-containing protein</fullName>
    </recommendedName>
</protein>
<keyword evidence="2" id="KW-1185">Reference proteome</keyword>
<organism evidence="1 2">
    <name type="scientific">Botrimarina hoheduenensis</name>
    <dbReference type="NCBI Taxonomy" id="2528000"/>
    <lineage>
        <taxon>Bacteria</taxon>
        <taxon>Pseudomonadati</taxon>
        <taxon>Planctomycetota</taxon>
        <taxon>Planctomycetia</taxon>
        <taxon>Pirellulales</taxon>
        <taxon>Lacipirellulaceae</taxon>
        <taxon>Botrimarina</taxon>
    </lineage>
</organism>
<evidence type="ECO:0008006" key="3">
    <source>
        <dbReference type="Google" id="ProtNLM"/>
    </source>
</evidence>
<accession>A0A5C5WEJ3</accession>
<gene>
    <name evidence="1" type="ORF">Pla111_02600</name>
</gene>
<evidence type="ECO:0000313" key="2">
    <source>
        <dbReference type="Proteomes" id="UP000318995"/>
    </source>
</evidence>
<dbReference type="EMBL" id="SJPH01000001">
    <property type="protein sequence ID" value="TWT48491.1"/>
    <property type="molecule type" value="Genomic_DNA"/>
</dbReference>
<dbReference type="Proteomes" id="UP000318995">
    <property type="component" value="Unassembled WGS sequence"/>
</dbReference>
<name>A0A5C5WEJ3_9BACT</name>